<sequence length="124" mass="13671">MYADTLASTLKVDTLDHLGGEPMATLMLTMELDPARADEVLRQIRGDVIPWVRRLPGFSSGHWVRSVDKSYALVLVEFGTEAQARDVADLAAAQRSNPDRSWSFDRIVVAEELAVVESPPSFGL</sequence>
<dbReference type="EMBL" id="RJSE01000007">
    <property type="protein sequence ID" value="RNL62128.1"/>
    <property type="molecule type" value="Genomic_DNA"/>
</dbReference>
<proteinExistence type="predicted"/>
<evidence type="ECO:0008006" key="3">
    <source>
        <dbReference type="Google" id="ProtNLM"/>
    </source>
</evidence>
<dbReference type="RefSeq" id="WP_123227423.1">
    <property type="nucleotide sequence ID" value="NZ_RJSE01000007.1"/>
</dbReference>
<evidence type="ECO:0000313" key="1">
    <source>
        <dbReference type="EMBL" id="RNL62128.1"/>
    </source>
</evidence>
<dbReference type="AlphaFoldDB" id="A0A3N0CFB2"/>
<reference evidence="1 2" key="1">
    <citation type="submission" date="2018-11" db="EMBL/GenBank/DDBJ databases">
        <authorList>
            <person name="Li F."/>
        </authorList>
    </citation>
    <scope>NUCLEOTIDE SEQUENCE [LARGE SCALE GENOMIC DNA]</scope>
    <source>
        <strain evidence="1 2">Gsoil 097</strain>
    </source>
</reference>
<organism evidence="1 2">
    <name type="scientific">Nocardioides marmoriginsengisoli</name>
    <dbReference type="NCBI Taxonomy" id="661483"/>
    <lineage>
        <taxon>Bacteria</taxon>
        <taxon>Bacillati</taxon>
        <taxon>Actinomycetota</taxon>
        <taxon>Actinomycetes</taxon>
        <taxon>Propionibacteriales</taxon>
        <taxon>Nocardioidaceae</taxon>
        <taxon>Nocardioides</taxon>
    </lineage>
</organism>
<dbReference type="OrthoDB" id="3785913at2"/>
<dbReference type="Gene3D" id="3.30.70.100">
    <property type="match status" value="1"/>
</dbReference>
<dbReference type="Proteomes" id="UP000267128">
    <property type="component" value="Unassembled WGS sequence"/>
</dbReference>
<name>A0A3N0CFB2_9ACTN</name>
<evidence type="ECO:0000313" key="2">
    <source>
        <dbReference type="Proteomes" id="UP000267128"/>
    </source>
</evidence>
<dbReference type="SUPFAM" id="SSF54909">
    <property type="entry name" value="Dimeric alpha+beta barrel"/>
    <property type="match status" value="1"/>
</dbReference>
<protein>
    <recommendedName>
        <fullName evidence="3">ABM domain-containing protein</fullName>
    </recommendedName>
</protein>
<comment type="caution">
    <text evidence="1">The sequence shown here is derived from an EMBL/GenBank/DDBJ whole genome shotgun (WGS) entry which is preliminary data.</text>
</comment>
<keyword evidence="2" id="KW-1185">Reference proteome</keyword>
<accession>A0A3N0CFB2</accession>
<dbReference type="InterPro" id="IPR011008">
    <property type="entry name" value="Dimeric_a/b-barrel"/>
</dbReference>
<gene>
    <name evidence="1" type="ORF">EFK50_09995</name>
</gene>